<dbReference type="OrthoDB" id="9807907at2"/>
<dbReference type="PANTHER" id="PTHR30595">
    <property type="entry name" value="GLPR-RELATED TRANSCRIPTIONAL REPRESSOR"/>
    <property type="match status" value="1"/>
</dbReference>
<gene>
    <name evidence="3" type="ORF">SAMN04487935_2577</name>
</gene>
<dbReference type="AlphaFoldDB" id="A0A1G8ZFW8"/>
<organism evidence="3 4">
    <name type="scientific">Flavobacterium noncentrifugens</name>
    <dbReference type="NCBI Taxonomy" id="1128970"/>
    <lineage>
        <taxon>Bacteria</taxon>
        <taxon>Pseudomonadati</taxon>
        <taxon>Bacteroidota</taxon>
        <taxon>Flavobacteriia</taxon>
        <taxon>Flavobacteriales</taxon>
        <taxon>Flavobacteriaceae</taxon>
        <taxon>Flavobacterium</taxon>
    </lineage>
</organism>
<accession>A0A1G8ZFW8</accession>
<evidence type="ECO:0000313" key="3">
    <source>
        <dbReference type="EMBL" id="SDK14002.1"/>
    </source>
</evidence>
<evidence type="ECO:0008006" key="5">
    <source>
        <dbReference type="Google" id="ProtNLM"/>
    </source>
</evidence>
<dbReference type="Pfam" id="PF21247">
    <property type="entry name" value="Fic-like_C"/>
    <property type="match status" value="1"/>
</dbReference>
<dbReference type="InterPro" id="IPR025139">
    <property type="entry name" value="DUF4062"/>
</dbReference>
<name>A0A1G8ZFW8_9FLAO</name>
<dbReference type="PANTHER" id="PTHR30595:SF6">
    <property type="entry name" value="SCHLAFEN ALBA-2 DOMAIN-CONTAINING PROTEIN"/>
    <property type="match status" value="1"/>
</dbReference>
<feature type="domain" description="DUF4062" evidence="1">
    <location>
        <begin position="5"/>
        <end position="91"/>
    </location>
</feature>
<protein>
    <recommendedName>
        <fullName evidence="5">ATP-dependent DNA helicase recG C-terminal</fullName>
    </recommendedName>
</protein>
<dbReference type="Gene3D" id="3.30.565.60">
    <property type="match status" value="1"/>
</dbReference>
<dbReference type="InterPro" id="IPR038475">
    <property type="entry name" value="RecG_C_sf"/>
</dbReference>
<evidence type="ECO:0000259" key="1">
    <source>
        <dbReference type="Pfam" id="PF13271"/>
    </source>
</evidence>
<dbReference type="InterPro" id="IPR049514">
    <property type="entry name" value="Fic-like_C"/>
</dbReference>
<dbReference type="RefSeq" id="WP_091396245.1">
    <property type="nucleotide sequence ID" value="NZ_BKAI01000009.1"/>
</dbReference>
<dbReference type="EMBL" id="FNEZ01000004">
    <property type="protein sequence ID" value="SDK14002.1"/>
    <property type="molecule type" value="Genomic_DNA"/>
</dbReference>
<dbReference type="Pfam" id="PF13271">
    <property type="entry name" value="DUF4062"/>
    <property type="match status" value="1"/>
</dbReference>
<evidence type="ECO:0000259" key="2">
    <source>
        <dbReference type="Pfam" id="PF21247"/>
    </source>
</evidence>
<evidence type="ECO:0000313" key="4">
    <source>
        <dbReference type="Proteomes" id="UP000199580"/>
    </source>
</evidence>
<feature type="domain" description="Filamentation induced by cAMP protein Fic-like C-terminal" evidence="2">
    <location>
        <begin position="423"/>
        <end position="485"/>
    </location>
</feature>
<reference evidence="3 4" key="1">
    <citation type="submission" date="2016-10" db="EMBL/GenBank/DDBJ databases">
        <authorList>
            <person name="de Groot N.N."/>
        </authorList>
    </citation>
    <scope>NUCLEOTIDE SEQUENCE [LARGE SCALE GENOMIC DNA]</scope>
    <source>
        <strain evidence="3 4">CGMCC 1.10076</strain>
    </source>
</reference>
<dbReference type="Proteomes" id="UP000199580">
    <property type="component" value="Unassembled WGS sequence"/>
</dbReference>
<sequence length="498" mass="55171">MKRQKVFISSVQKEFAEIREALWMHFLSDPLLSSFYEPVIFEKLPADAHPPDRVYLSEVAQSSVYLILLGTDYGYEDANGVSPTEHEYDHAAALYKTTLAFIKGGMSDQRHPKETRLIEKMQEHVSYKRFHTTAELLFEVNKALVALLKHLGLIQVTDFDASFNATAAPEDISGDKVAEFMALARNKRGFPLREGSAPSRVLAHLNMQSGERLTNSALLAFASDPQRFFPSAIVKCAHFHGYHVEKPIPDHKVLKGDVFMQVDQAVDFVLSKISVAVGMRNSGNQAPVSYEMPRAVIAEAIVNAVAHRDYNSNGSVQLMLFADRLEISNPGGLTPELTIDKLKTDHASYPVNPVLAEVMYQAGYIERFGTGTGEIIRLTEQAGLREPDFDLEEGFKVTLWRPATAAGQATGQATGQVTGQADEEVKRVLLVMDGELRTSEIMGALDLKHREYFRDAYLLPAIAGGFIEMTVPDKPNSPNQKYRLTADGILLKGLLGSK</sequence>
<dbReference type="STRING" id="1128970.SAMN04487935_2577"/>
<keyword evidence="4" id="KW-1185">Reference proteome</keyword>
<proteinExistence type="predicted"/>
<dbReference type="Pfam" id="PF13749">
    <property type="entry name" value="HATPase_c_4"/>
    <property type="match status" value="1"/>
</dbReference>